<dbReference type="GeneID" id="63701094"/>
<reference evidence="2" key="1">
    <citation type="journal article" date="2014" name="Nat. Commun.">
        <title>Genomic adaptations of the halophilic Dead Sea filamentous fungus Eurotium rubrum.</title>
        <authorList>
            <person name="Kis-Papo T."/>
            <person name="Weig A.R."/>
            <person name="Riley R."/>
            <person name="Persoh D."/>
            <person name="Salamov A."/>
            <person name="Sun H."/>
            <person name="Lipzen A."/>
            <person name="Wasser S.P."/>
            <person name="Rambold G."/>
            <person name="Grigoriev I.V."/>
            <person name="Nevo E."/>
        </authorList>
    </citation>
    <scope>NUCLEOTIDE SEQUENCE [LARGE SCALE GENOMIC DNA]</scope>
    <source>
        <strain evidence="2">CBS 135680</strain>
    </source>
</reference>
<dbReference type="PANTHER" id="PTHR38797">
    <property type="entry name" value="NUCLEAR PORE COMPLEX PROTEIN NUP85-RELATED"/>
    <property type="match status" value="1"/>
</dbReference>
<dbReference type="InterPro" id="IPR022085">
    <property type="entry name" value="OpdG"/>
</dbReference>
<dbReference type="EMBL" id="KK088472">
    <property type="protein sequence ID" value="EYE90113.1"/>
    <property type="molecule type" value="Genomic_DNA"/>
</dbReference>
<accession>A0A017RZC5</accession>
<name>A0A017RZC5_ASPRC</name>
<dbReference type="STRING" id="1388766.A0A017RZC5"/>
<keyword evidence="2" id="KW-1185">Reference proteome</keyword>
<dbReference type="Pfam" id="PF12311">
    <property type="entry name" value="DUF3632"/>
    <property type="match status" value="1"/>
</dbReference>
<proteinExistence type="predicted"/>
<protein>
    <submittedName>
        <fullName evidence="1">Uncharacterized protein</fullName>
    </submittedName>
</protein>
<dbReference type="AlphaFoldDB" id="A0A017RZC5"/>
<evidence type="ECO:0000313" key="1">
    <source>
        <dbReference type="EMBL" id="EYE90113.1"/>
    </source>
</evidence>
<gene>
    <name evidence="1" type="ORF">EURHEDRAFT_511296</name>
</gene>
<dbReference type="OrthoDB" id="3350591at2759"/>
<dbReference type="InterPro" id="IPR053204">
    <property type="entry name" value="Oxopyrrolidines_Biosynth-assoc"/>
</dbReference>
<evidence type="ECO:0000313" key="2">
    <source>
        <dbReference type="Proteomes" id="UP000019804"/>
    </source>
</evidence>
<dbReference type="RefSeq" id="XP_040633803.1">
    <property type="nucleotide sequence ID" value="XM_040785970.1"/>
</dbReference>
<sequence>MESSLFNAVKENFDPHHLPIDEFNILYNLVRYPNASVEEAVEKVVNLTLKELTTLDDGFAFNLCALIMDIATNTVPAEQANLVEFVSQLQKTSVRNPKTREQVRDQDGQCVWQDLPTLGIYVTDFWNFDHHKIHTQAEIIKWENKNAFLAQLTAAAKVDYDDTKSLHPLDFANFGLFALNDAFDGDRDCQKGEQSETAVRAASLWIKIAADRLWSHCKNQRPFDNDDGCEERGFDVERWNEWKQGVIAARDALCANGETRELIKDALEQISRAEAGR</sequence>
<dbReference type="HOGENOM" id="CLU_035263_1_2_1"/>
<organism evidence="1 2">
    <name type="scientific">Aspergillus ruber (strain CBS 135680)</name>
    <dbReference type="NCBI Taxonomy" id="1388766"/>
    <lineage>
        <taxon>Eukaryota</taxon>
        <taxon>Fungi</taxon>
        <taxon>Dikarya</taxon>
        <taxon>Ascomycota</taxon>
        <taxon>Pezizomycotina</taxon>
        <taxon>Eurotiomycetes</taxon>
        <taxon>Eurotiomycetidae</taxon>
        <taxon>Eurotiales</taxon>
        <taxon>Aspergillaceae</taxon>
        <taxon>Aspergillus</taxon>
        <taxon>Aspergillus subgen. Aspergillus</taxon>
    </lineage>
</organism>
<dbReference type="Proteomes" id="UP000019804">
    <property type="component" value="Unassembled WGS sequence"/>
</dbReference>
<dbReference type="PANTHER" id="PTHR38797:SF6">
    <property type="match status" value="1"/>
</dbReference>